<reference evidence="2" key="1">
    <citation type="submission" date="2013-05" db="EMBL/GenBank/DDBJ databases">
        <title>Building the sugarcane genome for biotechnology and identifying evolutionary trends.</title>
        <authorList>
            <person name="De Setta N."/>
            <person name="Monteiro-Vitorello C.B."/>
            <person name="Metcalfe C.J."/>
            <person name="Cruz G.M.Q."/>
            <person name="Del Bem L.E."/>
            <person name="Vicentini R."/>
            <person name="Nogueira F.T.S."/>
            <person name="Campos R.A."/>
            <person name="Nunes S.L."/>
            <person name="Turrini P.C.G."/>
            <person name="Vieira A.P."/>
            <person name="Cruz E.A.O."/>
            <person name="Correa T.C.S."/>
            <person name="Hotta C.T."/>
            <person name="de Mello-Varani A."/>
            <person name="Vautrin S."/>
            <person name="Trindade A.S."/>
            <person name="Vilela M.M."/>
            <person name="Horta C.L."/>
            <person name="Sato P.M."/>
            <person name="de Andrade R.F."/>
            <person name="Nishiyama M.Y."/>
            <person name="Cardoso-Silva C.B."/>
            <person name="Scortecci K.C."/>
            <person name="Garcia A.A.F."/>
            <person name="Carneiro M.S."/>
            <person name="Kim C."/>
            <person name="Paterson A.H."/>
            <person name="Berges H."/>
            <person name="D'Hont A."/>
            <person name="de-Souza A.P."/>
            <person name="Souza G.M."/>
            <person name="Vincentz M."/>
            <person name="Kitajima J.P."/>
            <person name="Van Sluys M.-A."/>
        </authorList>
    </citation>
    <scope>NUCLEOTIDE SEQUENCE</scope>
</reference>
<gene>
    <name evidence="2" type="ORF">SHCRBa_159_J23_R_380</name>
</gene>
<feature type="region of interest" description="Disordered" evidence="1">
    <location>
        <begin position="67"/>
        <end position="209"/>
    </location>
</feature>
<evidence type="ECO:0000313" key="2">
    <source>
        <dbReference type="EMBL" id="AGT15992.1"/>
    </source>
</evidence>
<sequence>MVMYLPPPSSSAGMWSIRHELQRRRSKPLAPTDVPSGGSHTEGIGGSIRTSRHSALLEVMDHNRCRKRAEGGEDLTQVETVTPEINSESCNSRHHEFYVSTQREEKSSRRQKRSVANKKPSVSPPPRHGSSDAVRGPYPRPPHREVPSSTNSHSRGSTVAYASPQPKPRASSRCCTPASPPPLPRSAPSSSASSAREATPGVPAHLKPGTVVRVRTRTATLKTGQVLVLCLKATIVSSSTDGGYEVVYDVNWPRGDPKTTVHVAPHQVRMINPSPSPTTPPPSLPPPTATVAATTKMEMPRPTTAGKSLRLIRSLFPEMELPAQA</sequence>
<feature type="compositionally biased region" description="Polar residues" evidence="1">
    <location>
        <begin position="77"/>
        <end position="90"/>
    </location>
</feature>
<feature type="compositionally biased region" description="Low complexity" evidence="1">
    <location>
        <begin position="186"/>
        <end position="200"/>
    </location>
</feature>
<feature type="region of interest" description="Disordered" evidence="1">
    <location>
        <begin position="1"/>
        <end position="50"/>
    </location>
</feature>
<name>A0A059PYT3_9POAL</name>
<dbReference type="AlphaFoldDB" id="A0A059PYT3"/>
<feature type="compositionally biased region" description="Basic and acidic residues" evidence="1">
    <location>
        <begin position="91"/>
        <end position="108"/>
    </location>
</feature>
<evidence type="ECO:0000256" key="1">
    <source>
        <dbReference type="SAM" id="MobiDB-lite"/>
    </source>
</evidence>
<dbReference type="EMBL" id="KF184779">
    <property type="protein sequence ID" value="AGT15992.1"/>
    <property type="molecule type" value="Genomic_DNA"/>
</dbReference>
<dbReference type="Pfam" id="PF11321">
    <property type="entry name" value="DUF3123"/>
    <property type="match status" value="1"/>
</dbReference>
<feature type="region of interest" description="Disordered" evidence="1">
    <location>
        <begin position="273"/>
        <end position="292"/>
    </location>
</feature>
<proteinExistence type="predicted"/>
<feature type="compositionally biased region" description="Polar residues" evidence="1">
    <location>
        <begin position="147"/>
        <end position="157"/>
    </location>
</feature>
<accession>A0A059PYT3</accession>
<feature type="compositionally biased region" description="Pro residues" evidence="1">
    <location>
        <begin position="274"/>
        <end position="288"/>
    </location>
</feature>
<organism evidence="2">
    <name type="scientific">Saccharum hybrid cultivar R570</name>
    <dbReference type="NCBI Taxonomy" id="131158"/>
    <lineage>
        <taxon>Eukaryota</taxon>
        <taxon>Viridiplantae</taxon>
        <taxon>Streptophyta</taxon>
        <taxon>Embryophyta</taxon>
        <taxon>Tracheophyta</taxon>
        <taxon>Spermatophyta</taxon>
        <taxon>Magnoliopsida</taxon>
        <taxon>Liliopsida</taxon>
        <taxon>Poales</taxon>
        <taxon>Poaceae</taxon>
        <taxon>PACMAD clade</taxon>
        <taxon>Panicoideae</taxon>
        <taxon>Andropogonodae</taxon>
        <taxon>Andropogoneae</taxon>
        <taxon>Saccharinae</taxon>
        <taxon>Saccharum</taxon>
        <taxon>Saccharum officinarum species complex</taxon>
    </lineage>
</organism>
<protein>
    <submittedName>
        <fullName evidence="2">Uncharacterized protein</fullName>
    </submittedName>
</protein>
<dbReference type="InterPro" id="IPR021470">
    <property type="entry name" value="DUF3123"/>
</dbReference>